<dbReference type="GO" id="GO:0030145">
    <property type="term" value="F:manganese ion binding"/>
    <property type="evidence" value="ECO:0007669"/>
    <property type="project" value="InterPro"/>
</dbReference>
<dbReference type="AlphaFoldDB" id="A0A368ZIZ8"/>
<dbReference type="GO" id="GO:0006508">
    <property type="term" value="P:proteolysis"/>
    <property type="evidence" value="ECO:0007669"/>
    <property type="project" value="TreeGrafter"/>
</dbReference>
<reference evidence="9 10" key="1">
    <citation type="submission" date="2018-07" db="EMBL/GenBank/DDBJ databases">
        <title>Genomic Encyclopedia of Type Strains, Phase III (KMG-III): the genomes of soil and plant-associated and newly described type strains.</title>
        <authorList>
            <person name="Whitman W."/>
        </authorList>
    </citation>
    <scope>NUCLEOTIDE SEQUENCE [LARGE SCALE GENOMIC DNA]</scope>
    <source>
        <strain evidence="9 10">CECT 7958</strain>
    </source>
</reference>
<evidence type="ECO:0000259" key="8">
    <source>
        <dbReference type="SMART" id="SM01011"/>
    </source>
</evidence>
<evidence type="ECO:0000313" key="10">
    <source>
        <dbReference type="Proteomes" id="UP000253436"/>
    </source>
</evidence>
<dbReference type="GO" id="GO:0070006">
    <property type="term" value="F:metalloaminopeptidase activity"/>
    <property type="evidence" value="ECO:0007669"/>
    <property type="project" value="InterPro"/>
</dbReference>
<evidence type="ECO:0000256" key="5">
    <source>
        <dbReference type="ARBA" id="ARBA00022723"/>
    </source>
</evidence>
<dbReference type="InterPro" id="IPR052433">
    <property type="entry name" value="X-Pro_dipept-like"/>
</dbReference>
<proteinExistence type="inferred from homology"/>
<keyword evidence="10" id="KW-1185">Reference proteome</keyword>
<evidence type="ECO:0000256" key="6">
    <source>
        <dbReference type="ARBA" id="ARBA00022801"/>
    </source>
</evidence>
<dbReference type="PANTHER" id="PTHR43226">
    <property type="entry name" value="XAA-PRO AMINOPEPTIDASE 3"/>
    <property type="match status" value="1"/>
</dbReference>
<dbReference type="Pfam" id="PF00557">
    <property type="entry name" value="Peptidase_M24"/>
    <property type="match status" value="1"/>
</dbReference>
<dbReference type="EC" id="3.4.11.9" evidence="4"/>
<sequence length="431" mass="49493">MKYNKINADLFIHNRENFKNKMVSNSLAVFNSNDVYPIGADSTMPFQQDRNIFYLSGVDQEESILVLYPECPNPKHREILFLTETNAHIAVWEGEKLTKEKALETSGIKTVYWLQDFDRVMKEIMSQADTIYINTNEHYRASTATETREDRFNKMVRAQFPAHKVEKSNPILQRLRSVKHKIELDLIQEACNITEKGFRRLLNFVKPGVWEYNIEAEFMHEFLNNRSKGFAYTPIVASGNNANVLHYIENNQQCKAGDLILLDIGAEYANYASDMSRTIPVSGTFSKRQKEVYNAVNRVKNEATKMLVPGTIWADYHVEVGKLMTSELIGLGLLDKADVQNENKDWPAYKKYFMHGTSHHMGLDTHDYGILHEPMQSNMVFTVEPGIYIPDEGFGIRLEDDVVIQDSGAPFNLMRNIPIEADEIETLMNEA</sequence>
<comment type="catalytic activity">
    <reaction evidence="1">
        <text>Release of any N-terminal amino acid, including proline, that is linked to proline, even from a dipeptide or tripeptide.</text>
        <dbReference type="EC" id="3.4.11.9"/>
    </reaction>
</comment>
<keyword evidence="6" id="KW-0378">Hydrolase</keyword>
<dbReference type="SMART" id="SM01011">
    <property type="entry name" value="AMP_N"/>
    <property type="match status" value="1"/>
</dbReference>
<dbReference type="Gene3D" id="3.90.230.10">
    <property type="entry name" value="Creatinase/methionine aminopeptidase superfamily"/>
    <property type="match status" value="1"/>
</dbReference>
<dbReference type="InterPro" id="IPR007865">
    <property type="entry name" value="Aminopep_P_N"/>
</dbReference>
<protein>
    <recommendedName>
        <fullName evidence="4">Xaa-Pro aminopeptidase</fullName>
        <ecNumber evidence="4">3.4.11.9</ecNumber>
    </recommendedName>
</protein>
<evidence type="ECO:0000256" key="1">
    <source>
        <dbReference type="ARBA" id="ARBA00001424"/>
    </source>
</evidence>
<dbReference type="InterPro" id="IPR036005">
    <property type="entry name" value="Creatinase/aminopeptidase-like"/>
</dbReference>
<evidence type="ECO:0000256" key="2">
    <source>
        <dbReference type="ARBA" id="ARBA00001936"/>
    </source>
</evidence>
<keyword evidence="9" id="KW-0645">Protease</keyword>
<evidence type="ECO:0000256" key="3">
    <source>
        <dbReference type="ARBA" id="ARBA00008766"/>
    </source>
</evidence>
<dbReference type="Proteomes" id="UP000253436">
    <property type="component" value="Unassembled WGS sequence"/>
</dbReference>
<name>A0A368ZIZ8_9FLAO</name>
<comment type="cofactor">
    <cofactor evidence="2">
        <name>Mn(2+)</name>
        <dbReference type="ChEBI" id="CHEBI:29035"/>
    </cofactor>
</comment>
<comment type="caution">
    <text evidence="9">The sequence shown here is derived from an EMBL/GenBank/DDBJ whole genome shotgun (WGS) entry which is preliminary data.</text>
</comment>
<dbReference type="Pfam" id="PF05195">
    <property type="entry name" value="AMP_N"/>
    <property type="match status" value="1"/>
</dbReference>
<evidence type="ECO:0000256" key="7">
    <source>
        <dbReference type="ARBA" id="ARBA00023211"/>
    </source>
</evidence>
<keyword evidence="9" id="KW-0031">Aminopeptidase</keyword>
<dbReference type="EMBL" id="QPJO01000001">
    <property type="protein sequence ID" value="RCW93731.1"/>
    <property type="molecule type" value="Genomic_DNA"/>
</dbReference>
<dbReference type="CDD" id="cd01087">
    <property type="entry name" value="Prolidase"/>
    <property type="match status" value="1"/>
</dbReference>
<comment type="similarity">
    <text evidence="3">Belongs to the peptidase M24B family.</text>
</comment>
<keyword evidence="5" id="KW-0479">Metal-binding</keyword>
<gene>
    <name evidence="9" type="ORF">DFQ08_101529</name>
</gene>
<evidence type="ECO:0000313" key="9">
    <source>
        <dbReference type="EMBL" id="RCW93731.1"/>
    </source>
</evidence>
<dbReference type="InterPro" id="IPR000994">
    <property type="entry name" value="Pept_M24"/>
</dbReference>
<organism evidence="9 10">
    <name type="scientific">Winogradskyella arenosi</name>
    <dbReference type="NCBI Taxonomy" id="533325"/>
    <lineage>
        <taxon>Bacteria</taxon>
        <taxon>Pseudomonadati</taxon>
        <taxon>Bacteroidota</taxon>
        <taxon>Flavobacteriia</taxon>
        <taxon>Flavobacteriales</taxon>
        <taxon>Flavobacteriaceae</taxon>
        <taxon>Winogradskyella</taxon>
    </lineage>
</organism>
<dbReference type="Gene3D" id="3.40.350.10">
    <property type="entry name" value="Creatinase/prolidase N-terminal domain"/>
    <property type="match status" value="1"/>
</dbReference>
<dbReference type="RefSeq" id="WP_114308238.1">
    <property type="nucleotide sequence ID" value="NZ_QPJO01000001.1"/>
</dbReference>
<dbReference type="PANTHER" id="PTHR43226:SF4">
    <property type="entry name" value="XAA-PRO AMINOPEPTIDASE 3"/>
    <property type="match status" value="1"/>
</dbReference>
<dbReference type="InterPro" id="IPR029149">
    <property type="entry name" value="Creatin/AminoP/Spt16_N"/>
</dbReference>
<evidence type="ECO:0000256" key="4">
    <source>
        <dbReference type="ARBA" id="ARBA00012574"/>
    </source>
</evidence>
<accession>A0A368ZIZ8</accession>
<keyword evidence="7" id="KW-0464">Manganese</keyword>
<dbReference type="OrthoDB" id="9806388at2"/>
<dbReference type="SUPFAM" id="SSF53092">
    <property type="entry name" value="Creatinase/prolidase N-terminal domain"/>
    <property type="match status" value="1"/>
</dbReference>
<dbReference type="SUPFAM" id="SSF55920">
    <property type="entry name" value="Creatinase/aminopeptidase"/>
    <property type="match status" value="1"/>
</dbReference>
<feature type="domain" description="Aminopeptidase P N-terminal" evidence="8">
    <location>
        <begin position="6"/>
        <end position="142"/>
    </location>
</feature>